<dbReference type="PANTHER" id="PTHR24321:SF8">
    <property type="entry name" value="ESTRADIOL 17-BETA-DEHYDROGENASE 8-RELATED"/>
    <property type="match status" value="1"/>
</dbReference>
<dbReference type="GO" id="GO:0008206">
    <property type="term" value="P:bile acid metabolic process"/>
    <property type="evidence" value="ECO:0007669"/>
    <property type="project" value="UniProtKB-ARBA"/>
</dbReference>
<dbReference type="InterPro" id="IPR036291">
    <property type="entry name" value="NAD(P)-bd_dom_sf"/>
</dbReference>
<sequence>MIDLFEGQTVLITGAAGGIGSHLVRAYSEKGANVVATDLPEKGGEQFAGWLVGEGGSARFKAADLRKPEDIVALFAFADELFGGIDILINNAGYGVTKSPLDLTVEEWDGVLDSNLRGTFLCSREAARRWKNREKHGSIVNIASTRALQSEANTEAYAASKGGIVSLTHAMAVSFGEFGVRVNAISPGWIEFGDYTKLRPEDHRQHPAGRVGTPEDIVRACFYLTDPANDFVTGINLVVDGGMTRKMIYVPD</sequence>
<dbReference type="PRINTS" id="PR00080">
    <property type="entry name" value="SDRFAMILY"/>
</dbReference>
<dbReference type="PROSITE" id="PS00061">
    <property type="entry name" value="ADH_SHORT"/>
    <property type="match status" value="1"/>
</dbReference>
<dbReference type="OrthoDB" id="9803333at2"/>
<dbReference type="FunFam" id="3.40.50.720:FF:000084">
    <property type="entry name" value="Short-chain dehydrogenase reductase"/>
    <property type="match status" value="1"/>
</dbReference>
<dbReference type="InterPro" id="IPR002347">
    <property type="entry name" value="SDR_fam"/>
</dbReference>
<comment type="caution">
    <text evidence="3">The sequence shown here is derived from an EMBL/GenBank/DDBJ whole genome shotgun (WGS) entry which is preliminary data.</text>
</comment>
<dbReference type="InterPro" id="IPR020904">
    <property type="entry name" value="Sc_DH/Rdtase_CS"/>
</dbReference>
<keyword evidence="4" id="KW-1185">Reference proteome</keyword>
<dbReference type="Pfam" id="PF13561">
    <property type="entry name" value="adh_short_C2"/>
    <property type="match status" value="1"/>
</dbReference>
<dbReference type="AlphaFoldDB" id="A0A4U0FGZ8"/>
<dbReference type="EMBL" id="SUPK01000001">
    <property type="protein sequence ID" value="TJY44188.1"/>
    <property type="molecule type" value="Genomic_DNA"/>
</dbReference>
<organism evidence="3 4">
    <name type="scientific">Cohnella pontilimi</name>
    <dbReference type="NCBI Taxonomy" id="2564100"/>
    <lineage>
        <taxon>Bacteria</taxon>
        <taxon>Bacillati</taxon>
        <taxon>Bacillota</taxon>
        <taxon>Bacilli</taxon>
        <taxon>Bacillales</taxon>
        <taxon>Paenibacillaceae</taxon>
        <taxon>Cohnella</taxon>
    </lineage>
</organism>
<evidence type="ECO:0000256" key="1">
    <source>
        <dbReference type="ARBA" id="ARBA00006484"/>
    </source>
</evidence>
<dbReference type="SUPFAM" id="SSF51735">
    <property type="entry name" value="NAD(P)-binding Rossmann-fold domains"/>
    <property type="match status" value="1"/>
</dbReference>
<evidence type="ECO:0000313" key="3">
    <source>
        <dbReference type="EMBL" id="TJY44188.1"/>
    </source>
</evidence>
<proteinExistence type="inferred from homology"/>
<name>A0A4U0FGZ8_9BACL</name>
<dbReference type="GO" id="GO:0016491">
    <property type="term" value="F:oxidoreductase activity"/>
    <property type="evidence" value="ECO:0007669"/>
    <property type="project" value="UniProtKB-KW"/>
</dbReference>
<keyword evidence="2" id="KW-0560">Oxidoreductase</keyword>
<evidence type="ECO:0000256" key="2">
    <source>
        <dbReference type="ARBA" id="ARBA00023002"/>
    </source>
</evidence>
<dbReference type="CDD" id="cd05233">
    <property type="entry name" value="SDR_c"/>
    <property type="match status" value="1"/>
</dbReference>
<evidence type="ECO:0000313" key="4">
    <source>
        <dbReference type="Proteomes" id="UP000309673"/>
    </source>
</evidence>
<reference evidence="3 4" key="1">
    <citation type="submission" date="2019-04" db="EMBL/GenBank/DDBJ databases">
        <title>Cohnella sp. nov., isolated from soil.</title>
        <authorList>
            <person name="Kim W."/>
        </authorList>
    </citation>
    <scope>NUCLEOTIDE SEQUENCE [LARGE SCALE GENOMIC DNA]</scope>
    <source>
        <strain evidence="3 4">CAU 1483</strain>
    </source>
</reference>
<comment type="similarity">
    <text evidence="1">Belongs to the short-chain dehydrogenases/reductases (SDR) family.</text>
</comment>
<dbReference type="Proteomes" id="UP000309673">
    <property type="component" value="Unassembled WGS sequence"/>
</dbReference>
<dbReference type="PRINTS" id="PR00081">
    <property type="entry name" value="GDHRDH"/>
</dbReference>
<dbReference type="Gene3D" id="3.40.50.720">
    <property type="entry name" value="NAD(P)-binding Rossmann-like Domain"/>
    <property type="match status" value="1"/>
</dbReference>
<gene>
    <name evidence="3" type="ORF">E5161_01990</name>
</gene>
<accession>A0A4U0FGZ8</accession>
<dbReference type="PANTHER" id="PTHR24321">
    <property type="entry name" value="DEHYDROGENASES, SHORT CHAIN"/>
    <property type="match status" value="1"/>
</dbReference>
<protein>
    <submittedName>
        <fullName evidence="3">SDR family oxidoreductase</fullName>
    </submittedName>
</protein>